<feature type="domain" description="Peptidoglycan hydrolase PcsB coiled-coil" evidence="4">
    <location>
        <begin position="129"/>
        <end position="195"/>
    </location>
</feature>
<name>A0A9D1DHF1_9FIRM</name>
<dbReference type="Gene3D" id="2.70.70.10">
    <property type="entry name" value="Glucose Permease (Domain IIA)"/>
    <property type="match status" value="1"/>
</dbReference>
<evidence type="ECO:0000256" key="1">
    <source>
        <dbReference type="ARBA" id="ARBA00022729"/>
    </source>
</evidence>
<feature type="domain" description="M23ase beta-sheet core" evidence="3">
    <location>
        <begin position="328"/>
        <end position="423"/>
    </location>
</feature>
<dbReference type="Pfam" id="PF24568">
    <property type="entry name" value="CC_PcsB"/>
    <property type="match status" value="1"/>
</dbReference>
<keyword evidence="2" id="KW-0175">Coiled coil</keyword>
<dbReference type="InterPro" id="IPR050570">
    <property type="entry name" value="Cell_wall_metabolism_enzyme"/>
</dbReference>
<dbReference type="SUPFAM" id="SSF51261">
    <property type="entry name" value="Duplicated hybrid motif"/>
    <property type="match status" value="1"/>
</dbReference>
<comment type="caution">
    <text evidence="5">The sequence shown here is derived from an EMBL/GenBank/DDBJ whole genome shotgun (WGS) entry which is preliminary data.</text>
</comment>
<dbReference type="AlphaFoldDB" id="A0A9D1DHF1"/>
<evidence type="ECO:0000313" key="6">
    <source>
        <dbReference type="Proteomes" id="UP000824239"/>
    </source>
</evidence>
<evidence type="ECO:0000259" key="3">
    <source>
        <dbReference type="Pfam" id="PF01551"/>
    </source>
</evidence>
<reference evidence="5" key="2">
    <citation type="journal article" date="2021" name="PeerJ">
        <title>Extensive microbial diversity within the chicken gut microbiome revealed by metagenomics and culture.</title>
        <authorList>
            <person name="Gilroy R."/>
            <person name="Ravi A."/>
            <person name="Getino M."/>
            <person name="Pursley I."/>
            <person name="Horton D.L."/>
            <person name="Alikhan N.F."/>
            <person name="Baker D."/>
            <person name="Gharbi K."/>
            <person name="Hall N."/>
            <person name="Watson M."/>
            <person name="Adriaenssens E.M."/>
            <person name="Foster-Nyarko E."/>
            <person name="Jarju S."/>
            <person name="Secka A."/>
            <person name="Antonio M."/>
            <person name="Oren A."/>
            <person name="Chaudhuri R.R."/>
            <person name="La Ragione R."/>
            <person name="Hildebrand F."/>
            <person name="Pallen M.J."/>
        </authorList>
    </citation>
    <scope>NUCLEOTIDE SEQUENCE</scope>
    <source>
        <strain evidence="5">ChiBcec15-4380</strain>
    </source>
</reference>
<gene>
    <name evidence="5" type="ORF">IAA53_05435</name>
</gene>
<sequence>MMKSSKPRSKNPRKFWITVISLVLCVLMLGGLVTSALLTIASAASSSEIQKTINDLKNQAQEIADQGAALQKEIDANQSDTQSTIDKKSDIDKQISITEAEIQNTNALIQQYSLLIAQKQSELEDALARQAEMNETYKARLRAMEENGTISYWSVLFKATDFSDLLSRIDSIHEVAEADQRMLQELESISKEIEADRASLETELAAQQAAKDALAEQEATLQAQRAEADALLIDLAAAYDNLTDEYLANEAEEEALRKEIMEAQAAYEAALSAEEAARLAQQNQNNVAGSGSASNVTPGTSGFVSPLSSAYVTCAYGWRIHPIWGDRRFHSGVDLAASQGTPIYAIAAGTVTTAAYGDANGYYVSISHGNGYGSVYCHMTNYVVSVGESVSQGQVIGYVGSTGWSTGPHLHFEIHVNGSAVNPMDYISLS</sequence>
<dbReference type="GO" id="GO:0004222">
    <property type="term" value="F:metalloendopeptidase activity"/>
    <property type="evidence" value="ECO:0007669"/>
    <property type="project" value="TreeGrafter"/>
</dbReference>
<dbReference type="Proteomes" id="UP000824239">
    <property type="component" value="Unassembled WGS sequence"/>
</dbReference>
<dbReference type="InterPro" id="IPR011055">
    <property type="entry name" value="Dup_hybrid_motif"/>
</dbReference>
<evidence type="ECO:0000313" key="5">
    <source>
        <dbReference type="EMBL" id="HIR50714.1"/>
    </source>
</evidence>
<organism evidence="5 6">
    <name type="scientific">Candidatus Avoscillospira avicola</name>
    <dbReference type="NCBI Taxonomy" id="2840706"/>
    <lineage>
        <taxon>Bacteria</taxon>
        <taxon>Bacillati</taxon>
        <taxon>Bacillota</taxon>
        <taxon>Clostridia</taxon>
        <taxon>Eubacteriales</taxon>
        <taxon>Oscillospiraceae</taxon>
        <taxon>Oscillospiraceae incertae sedis</taxon>
        <taxon>Candidatus Avoscillospira</taxon>
    </lineage>
</organism>
<dbReference type="PANTHER" id="PTHR21666:SF270">
    <property type="entry name" value="MUREIN HYDROLASE ACTIVATOR ENVC"/>
    <property type="match status" value="1"/>
</dbReference>
<feature type="coiled-coil region" evidence="2">
    <location>
        <begin position="109"/>
        <end position="147"/>
    </location>
</feature>
<reference evidence="5" key="1">
    <citation type="submission" date="2020-10" db="EMBL/GenBank/DDBJ databases">
        <authorList>
            <person name="Gilroy R."/>
        </authorList>
    </citation>
    <scope>NUCLEOTIDE SEQUENCE</scope>
    <source>
        <strain evidence="5">ChiBcec15-4380</strain>
    </source>
</reference>
<protein>
    <submittedName>
        <fullName evidence="5">Peptidoglycan DD-metalloendopeptidase family protein</fullName>
    </submittedName>
</protein>
<dbReference type="InterPro" id="IPR016047">
    <property type="entry name" value="M23ase_b-sheet_dom"/>
</dbReference>
<evidence type="ECO:0000259" key="4">
    <source>
        <dbReference type="Pfam" id="PF24568"/>
    </source>
</evidence>
<accession>A0A9D1DHF1</accession>
<dbReference type="CDD" id="cd12797">
    <property type="entry name" value="M23_peptidase"/>
    <property type="match status" value="1"/>
</dbReference>
<feature type="coiled-coil region" evidence="2">
    <location>
        <begin position="46"/>
        <end position="73"/>
    </location>
</feature>
<feature type="coiled-coil region" evidence="2">
    <location>
        <begin position="176"/>
        <end position="273"/>
    </location>
</feature>
<proteinExistence type="predicted"/>
<dbReference type="InterPro" id="IPR057309">
    <property type="entry name" value="PcsB_CC"/>
</dbReference>
<dbReference type="Pfam" id="PF01551">
    <property type="entry name" value="Peptidase_M23"/>
    <property type="match status" value="1"/>
</dbReference>
<dbReference type="PANTHER" id="PTHR21666">
    <property type="entry name" value="PEPTIDASE-RELATED"/>
    <property type="match status" value="1"/>
</dbReference>
<keyword evidence="1" id="KW-0732">Signal</keyword>
<dbReference type="Gene3D" id="6.10.250.3150">
    <property type="match status" value="1"/>
</dbReference>
<evidence type="ECO:0000256" key="2">
    <source>
        <dbReference type="SAM" id="Coils"/>
    </source>
</evidence>
<dbReference type="EMBL" id="DVHE01000046">
    <property type="protein sequence ID" value="HIR50714.1"/>
    <property type="molecule type" value="Genomic_DNA"/>
</dbReference>